<dbReference type="InterPro" id="IPR016032">
    <property type="entry name" value="Sig_transdc_resp-reg_C-effctor"/>
</dbReference>
<dbReference type="OrthoDB" id="271936at2"/>
<keyword evidence="1" id="KW-0805">Transcription regulation</keyword>
<dbReference type="PROSITE" id="PS00622">
    <property type="entry name" value="HTH_LUXR_1"/>
    <property type="match status" value="1"/>
</dbReference>
<dbReference type="GO" id="GO:0003677">
    <property type="term" value="F:DNA binding"/>
    <property type="evidence" value="ECO:0007669"/>
    <property type="project" value="UniProtKB-KW"/>
</dbReference>
<dbReference type="SUPFAM" id="SSF46894">
    <property type="entry name" value="C-terminal effector domain of the bipartite response regulators"/>
    <property type="match status" value="1"/>
</dbReference>
<gene>
    <name evidence="7" type="primary">todT_2</name>
    <name evidence="7" type="ORF">CA54_53550</name>
</gene>
<evidence type="ECO:0000313" key="7">
    <source>
        <dbReference type="EMBL" id="TWU06951.1"/>
    </source>
</evidence>
<dbReference type="EMBL" id="SJPP01000003">
    <property type="protein sequence ID" value="TWU06951.1"/>
    <property type="molecule type" value="Genomic_DNA"/>
</dbReference>
<dbReference type="GO" id="GO:0000160">
    <property type="term" value="P:phosphorelay signal transduction system"/>
    <property type="evidence" value="ECO:0007669"/>
    <property type="project" value="InterPro"/>
</dbReference>
<keyword evidence="2" id="KW-0238">DNA-binding</keyword>
<dbReference type="Proteomes" id="UP000320735">
    <property type="component" value="Unassembled WGS sequence"/>
</dbReference>
<keyword evidence="8" id="KW-1185">Reference proteome</keyword>
<evidence type="ECO:0000256" key="3">
    <source>
        <dbReference type="ARBA" id="ARBA00023163"/>
    </source>
</evidence>
<dbReference type="GO" id="GO:0006355">
    <property type="term" value="P:regulation of DNA-templated transcription"/>
    <property type="evidence" value="ECO:0007669"/>
    <property type="project" value="InterPro"/>
</dbReference>
<dbReference type="RefSeq" id="WP_146373785.1">
    <property type="nucleotide sequence ID" value="NZ_SJPP01000003.1"/>
</dbReference>
<dbReference type="InterPro" id="IPR036388">
    <property type="entry name" value="WH-like_DNA-bd_sf"/>
</dbReference>
<dbReference type="InterPro" id="IPR001789">
    <property type="entry name" value="Sig_transdc_resp-reg_receiver"/>
</dbReference>
<dbReference type="PANTHER" id="PTHR44688:SF16">
    <property type="entry name" value="DNA-BINDING TRANSCRIPTIONAL ACTIVATOR DEVR_DOSR"/>
    <property type="match status" value="1"/>
</dbReference>
<dbReference type="SUPFAM" id="SSF52172">
    <property type="entry name" value="CheY-like"/>
    <property type="match status" value="1"/>
</dbReference>
<dbReference type="Gene3D" id="3.40.50.2300">
    <property type="match status" value="1"/>
</dbReference>
<reference evidence="7 8" key="1">
    <citation type="submission" date="2019-02" db="EMBL/GenBank/DDBJ databases">
        <title>Deep-cultivation of Planctomycetes and their phenomic and genomic characterization uncovers novel biology.</title>
        <authorList>
            <person name="Wiegand S."/>
            <person name="Jogler M."/>
            <person name="Boedeker C."/>
            <person name="Pinto D."/>
            <person name="Vollmers J."/>
            <person name="Rivas-Marin E."/>
            <person name="Kohn T."/>
            <person name="Peeters S.H."/>
            <person name="Heuer A."/>
            <person name="Rast P."/>
            <person name="Oberbeckmann S."/>
            <person name="Bunk B."/>
            <person name="Jeske O."/>
            <person name="Meyerdierks A."/>
            <person name="Storesund J.E."/>
            <person name="Kallscheuer N."/>
            <person name="Luecker S."/>
            <person name="Lage O.M."/>
            <person name="Pohl T."/>
            <person name="Merkel B.J."/>
            <person name="Hornburger P."/>
            <person name="Mueller R.-W."/>
            <person name="Bruemmer F."/>
            <person name="Labrenz M."/>
            <person name="Spormann A.M."/>
            <person name="Op Den Camp H."/>
            <person name="Overmann J."/>
            <person name="Amann R."/>
            <person name="Jetten M.S.M."/>
            <person name="Mascher T."/>
            <person name="Medema M.H."/>
            <person name="Devos D.P."/>
            <person name="Kaster A.-K."/>
            <person name="Ovreas L."/>
            <person name="Rohde M."/>
            <person name="Galperin M.Y."/>
            <person name="Jogler C."/>
        </authorList>
    </citation>
    <scope>NUCLEOTIDE SEQUENCE [LARGE SCALE GENOMIC DNA]</scope>
    <source>
        <strain evidence="7 8">CA54</strain>
    </source>
</reference>
<evidence type="ECO:0000256" key="1">
    <source>
        <dbReference type="ARBA" id="ARBA00023015"/>
    </source>
</evidence>
<dbReference type="CDD" id="cd06170">
    <property type="entry name" value="LuxR_C_like"/>
    <property type="match status" value="1"/>
</dbReference>
<organism evidence="7 8">
    <name type="scientific">Symmachiella macrocystis</name>
    <dbReference type="NCBI Taxonomy" id="2527985"/>
    <lineage>
        <taxon>Bacteria</taxon>
        <taxon>Pseudomonadati</taxon>
        <taxon>Planctomycetota</taxon>
        <taxon>Planctomycetia</taxon>
        <taxon>Planctomycetales</taxon>
        <taxon>Planctomycetaceae</taxon>
        <taxon>Symmachiella</taxon>
    </lineage>
</organism>
<dbReference type="PANTHER" id="PTHR44688">
    <property type="entry name" value="DNA-BINDING TRANSCRIPTIONAL ACTIVATOR DEVR_DOSR"/>
    <property type="match status" value="1"/>
</dbReference>
<comment type="caution">
    <text evidence="7">The sequence shown here is derived from an EMBL/GenBank/DDBJ whole genome shotgun (WGS) entry which is preliminary data.</text>
</comment>
<dbReference type="PROSITE" id="PS50043">
    <property type="entry name" value="HTH_LUXR_2"/>
    <property type="match status" value="1"/>
</dbReference>
<dbReference type="Gene3D" id="1.10.10.10">
    <property type="entry name" value="Winged helix-like DNA-binding domain superfamily/Winged helix DNA-binding domain"/>
    <property type="match status" value="1"/>
</dbReference>
<sequence length="238" mass="26759">MRDRTTVILVDNDETTTESLSKLVARMGFRCQCYHSGLEFLENYDCEIPSVIVSELRTADVSGLQIQRILKDRGCQVPIIFLTHYGSIPLAAKTLRSGAVHFLEKPVNEQEFWDAVLEAVAVADRWNNNRLHAEEIRQRMESLTEQELEVLQMIGDGEPNKSIAAALGVSVRTVEIRRSSMMVKLNAKTITDLIRFTLRDTNGHSDSFVGGLVPNHLSLSARDTNYNNGVRLQSELDN</sequence>
<dbReference type="InterPro" id="IPR000792">
    <property type="entry name" value="Tscrpt_reg_LuxR_C"/>
</dbReference>
<evidence type="ECO:0000259" key="5">
    <source>
        <dbReference type="PROSITE" id="PS50043"/>
    </source>
</evidence>
<feature type="domain" description="Response regulatory" evidence="6">
    <location>
        <begin position="6"/>
        <end position="120"/>
    </location>
</feature>
<dbReference type="AlphaFoldDB" id="A0A5C6B618"/>
<evidence type="ECO:0000313" key="8">
    <source>
        <dbReference type="Proteomes" id="UP000320735"/>
    </source>
</evidence>
<dbReference type="PROSITE" id="PS50110">
    <property type="entry name" value="RESPONSE_REGULATORY"/>
    <property type="match status" value="1"/>
</dbReference>
<dbReference type="SMART" id="SM00421">
    <property type="entry name" value="HTH_LUXR"/>
    <property type="match status" value="1"/>
</dbReference>
<dbReference type="SMART" id="SM00448">
    <property type="entry name" value="REC"/>
    <property type="match status" value="1"/>
</dbReference>
<dbReference type="InterPro" id="IPR011006">
    <property type="entry name" value="CheY-like_superfamily"/>
</dbReference>
<accession>A0A5C6B618</accession>
<evidence type="ECO:0000259" key="6">
    <source>
        <dbReference type="PROSITE" id="PS50110"/>
    </source>
</evidence>
<proteinExistence type="predicted"/>
<dbReference type="Pfam" id="PF00072">
    <property type="entry name" value="Response_reg"/>
    <property type="match status" value="1"/>
</dbReference>
<dbReference type="Pfam" id="PF00196">
    <property type="entry name" value="GerE"/>
    <property type="match status" value="1"/>
</dbReference>
<protein>
    <submittedName>
        <fullName evidence="7">Response regulator protein TodT</fullName>
    </submittedName>
</protein>
<evidence type="ECO:0000256" key="2">
    <source>
        <dbReference type="ARBA" id="ARBA00023125"/>
    </source>
</evidence>
<evidence type="ECO:0000256" key="4">
    <source>
        <dbReference type="PROSITE-ProRule" id="PRU00169"/>
    </source>
</evidence>
<comment type="caution">
    <text evidence="4">Lacks conserved residue(s) required for the propagation of feature annotation.</text>
</comment>
<feature type="domain" description="HTH luxR-type" evidence="5">
    <location>
        <begin position="136"/>
        <end position="201"/>
    </location>
</feature>
<name>A0A5C6B618_9PLAN</name>
<dbReference type="PRINTS" id="PR00038">
    <property type="entry name" value="HTHLUXR"/>
</dbReference>
<keyword evidence="3" id="KW-0804">Transcription</keyword>